<protein>
    <recommendedName>
        <fullName evidence="1">NAD-dependent epimerase/dehydratase domain-containing protein</fullName>
    </recommendedName>
</protein>
<reference evidence="2" key="1">
    <citation type="submission" date="2023-06" db="EMBL/GenBank/DDBJ databases">
        <title>Genome-scale phylogeny and comparative genomics of the fungal order Sordariales.</title>
        <authorList>
            <consortium name="Lawrence Berkeley National Laboratory"/>
            <person name="Hensen N."/>
            <person name="Bonometti L."/>
            <person name="Westerberg I."/>
            <person name="Brannstrom I.O."/>
            <person name="Guillou S."/>
            <person name="Cros-Aarteil S."/>
            <person name="Calhoun S."/>
            <person name="Haridas S."/>
            <person name="Kuo A."/>
            <person name="Mondo S."/>
            <person name="Pangilinan J."/>
            <person name="Riley R."/>
            <person name="Labutti K."/>
            <person name="Andreopoulos B."/>
            <person name="Lipzen A."/>
            <person name="Chen C."/>
            <person name="Yanf M."/>
            <person name="Daum C."/>
            <person name="Ng V."/>
            <person name="Clum A."/>
            <person name="Steindorff A."/>
            <person name="Ohm R."/>
            <person name="Martin F."/>
            <person name="Silar P."/>
            <person name="Natvig D."/>
            <person name="Lalanne C."/>
            <person name="Gautier V."/>
            <person name="Ament-Velasquez S.L."/>
            <person name="Kruys A."/>
            <person name="Hutchinson M.I."/>
            <person name="Powell A.J."/>
            <person name="Barry K."/>
            <person name="Miller A.N."/>
            <person name="Grigoriev I.V."/>
            <person name="Debuchy R."/>
            <person name="Gladieux P."/>
            <person name="Thoren M.H."/>
            <person name="Johannesson H."/>
        </authorList>
    </citation>
    <scope>NUCLEOTIDE SEQUENCE</scope>
    <source>
        <strain evidence="2">CBS 307.81</strain>
    </source>
</reference>
<dbReference type="InterPro" id="IPR001509">
    <property type="entry name" value="Epimerase_deHydtase"/>
</dbReference>
<dbReference type="GO" id="GO:0004029">
    <property type="term" value="F:aldehyde dehydrogenase (NAD+) activity"/>
    <property type="evidence" value="ECO:0007669"/>
    <property type="project" value="TreeGrafter"/>
</dbReference>
<organism evidence="2 3">
    <name type="scientific">Cercophora samala</name>
    <dbReference type="NCBI Taxonomy" id="330535"/>
    <lineage>
        <taxon>Eukaryota</taxon>
        <taxon>Fungi</taxon>
        <taxon>Dikarya</taxon>
        <taxon>Ascomycota</taxon>
        <taxon>Pezizomycotina</taxon>
        <taxon>Sordariomycetes</taxon>
        <taxon>Sordariomycetidae</taxon>
        <taxon>Sordariales</taxon>
        <taxon>Lasiosphaeriaceae</taxon>
        <taxon>Cercophora</taxon>
    </lineage>
</organism>
<dbReference type="PANTHER" id="PTHR48079:SF6">
    <property type="entry name" value="NAD(P)-BINDING DOMAIN-CONTAINING PROTEIN-RELATED"/>
    <property type="match status" value="1"/>
</dbReference>
<dbReference type="InterPro" id="IPR036291">
    <property type="entry name" value="NAD(P)-bd_dom_sf"/>
</dbReference>
<sequence length="375" mass="41429">MATERILLTGATGYVGGTFIDRFVKSEDPTIKAITIDALTRTDDVEQKLKEAYGDRINTIRWPGLSDLEFIEKTAANYDIVVNVGSGFFAEGAKAFVKGLARRVKPKAPAPWILHISGCTNLGDKPLTGVAHPGRVFDDANSRATYDWCKEEDEKTPYPQRTTEIGVLTLADELGVNAVSLNTPAIFGEGTGLFNKQGIIIPVLMRYVVMKGYGFKLNDTANFDWVHVEDLADAYILLVKLILERYDRGIGYIPSGKDGILHPSVGRVLQTEILERCLDACFADGVLPREDTPKEKTIVLKGLQEIADDVTAGMLDMAESGWAGNKAMTGTVLPRLGWKPRHREESWAKDFHDELKASKEGRRGYTFDSCVGRKE</sequence>
<gene>
    <name evidence="2" type="ORF">QBC41DRAFT_321836</name>
</gene>
<keyword evidence="3" id="KW-1185">Reference proteome</keyword>
<accession>A0AA39ZCH7</accession>
<dbReference type="Proteomes" id="UP001174997">
    <property type="component" value="Unassembled WGS sequence"/>
</dbReference>
<evidence type="ECO:0000259" key="1">
    <source>
        <dbReference type="Pfam" id="PF01370"/>
    </source>
</evidence>
<evidence type="ECO:0000313" key="2">
    <source>
        <dbReference type="EMBL" id="KAK0668447.1"/>
    </source>
</evidence>
<dbReference type="EMBL" id="JAULSY010000056">
    <property type="protein sequence ID" value="KAK0668447.1"/>
    <property type="molecule type" value="Genomic_DNA"/>
</dbReference>
<dbReference type="SUPFAM" id="SSF51735">
    <property type="entry name" value="NAD(P)-binding Rossmann-fold domains"/>
    <property type="match status" value="1"/>
</dbReference>
<dbReference type="AlphaFoldDB" id="A0AA39ZCH7"/>
<dbReference type="Gene3D" id="3.40.50.720">
    <property type="entry name" value="NAD(P)-binding Rossmann-like Domain"/>
    <property type="match status" value="1"/>
</dbReference>
<name>A0AA39ZCH7_9PEZI</name>
<dbReference type="Pfam" id="PF01370">
    <property type="entry name" value="Epimerase"/>
    <property type="match status" value="1"/>
</dbReference>
<dbReference type="PANTHER" id="PTHR48079">
    <property type="entry name" value="PROTEIN YEEZ"/>
    <property type="match status" value="1"/>
</dbReference>
<comment type="caution">
    <text evidence="2">The sequence shown here is derived from an EMBL/GenBank/DDBJ whole genome shotgun (WGS) entry which is preliminary data.</text>
</comment>
<evidence type="ECO:0000313" key="3">
    <source>
        <dbReference type="Proteomes" id="UP001174997"/>
    </source>
</evidence>
<feature type="domain" description="NAD-dependent epimerase/dehydratase" evidence="1">
    <location>
        <begin position="156"/>
        <end position="240"/>
    </location>
</feature>
<proteinExistence type="predicted"/>
<dbReference type="GO" id="GO:0005737">
    <property type="term" value="C:cytoplasm"/>
    <property type="evidence" value="ECO:0007669"/>
    <property type="project" value="TreeGrafter"/>
</dbReference>
<dbReference type="InterPro" id="IPR051783">
    <property type="entry name" value="NAD(P)-dependent_oxidoreduct"/>
</dbReference>